<evidence type="ECO:0000313" key="1">
    <source>
        <dbReference type="EMBL" id="WAR25481.1"/>
    </source>
</evidence>
<evidence type="ECO:0000313" key="2">
    <source>
        <dbReference type="Proteomes" id="UP001164746"/>
    </source>
</evidence>
<name>A0ABY7G2C3_MYAAR</name>
<gene>
    <name evidence="1" type="ORF">MAR_011185</name>
</gene>
<accession>A0ABY7G2C3</accession>
<dbReference type="Proteomes" id="UP001164746">
    <property type="component" value="Chromosome 14"/>
</dbReference>
<keyword evidence="2" id="KW-1185">Reference proteome</keyword>
<reference evidence="1" key="1">
    <citation type="submission" date="2022-11" db="EMBL/GenBank/DDBJ databases">
        <title>Centuries of genome instability and evolution in soft-shell clam transmissible cancer (bioRxiv).</title>
        <authorList>
            <person name="Hart S.F.M."/>
            <person name="Yonemitsu M.A."/>
            <person name="Giersch R.M."/>
            <person name="Beal B.F."/>
            <person name="Arriagada G."/>
            <person name="Davis B.W."/>
            <person name="Ostrander E.A."/>
            <person name="Goff S.P."/>
            <person name="Metzger M.J."/>
        </authorList>
    </citation>
    <scope>NUCLEOTIDE SEQUENCE</scope>
    <source>
        <strain evidence="1">MELC-2E11</strain>
        <tissue evidence="1">Siphon/mantle</tissue>
    </source>
</reference>
<feature type="non-terminal residue" evidence="1">
    <location>
        <position position="1"/>
    </location>
</feature>
<protein>
    <submittedName>
        <fullName evidence="1">Uncharacterized protein</fullName>
    </submittedName>
</protein>
<sequence length="249" mass="28570">CLLLKQLFFVVSKSWRLGAMMSHQAISKRCFQANNNKLLNDHLVNCDPRTRYASHKNDLIGICGQIINGDILSRCNHAGVIGFMVDEVTDAATMMQTALCVRFLDPESDEIHEGNEDEVWNSLFRRRWINKIAGDVDVIPAAPRGYGSQQSRSNAPGNTCEEKRNMFLPFVEHLLVELETRLMQGLGGFCVQKLLPLKNDDLPRESIDDMYQAFNACLDVDETISVRECDRWRGRTRRWRLTDQLPRRL</sequence>
<organism evidence="1 2">
    <name type="scientific">Mya arenaria</name>
    <name type="common">Soft-shell clam</name>
    <dbReference type="NCBI Taxonomy" id="6604"/>
    <lineage>
        <taxon>Eukaryota</taxon>
        <taxon>Metazoa</taxon>
        <taxon>Spiralia</taxon>
        <taxon>Lophotrochozoa</taxon>
        <taxon>Mollusca</taxon>
        <taxon>Bivalvia</taxon>
        <taxon>Autobranchia</taxon>
        <taxon>Heteroconchia</taxon>
        <taxon>Euheterodonta</taxon>
        <taxon>Imparidentia</taxon>
        <taxon>Neoheterodontei</taxon>
        <taxon>Myida</taxon>
        <taxon>Myoidea</taxon>
        <taxon>Myidae</taxon>
        <taxon>Mya</taxon>
    </lineage>
</organism>
<dbReference type="EMBL" id="CP111025">
    <property type="protein sequence ID" value="WAR25481.1"/>
    <property type="molecule type" value="Genomic_DNA"/>
</dbReference>
<proteinExistence type="predicted"/>